<name>A0ABS9WGB6_9ACTN</name>
<protein>
    <submittedName>
        <fullName evidence="8">Transporter substrate-binding domain-containing protein</fullName>
    </submittedName>
</protein>
<feature type="domain" description="Solute-binding protein family 3/N-terminal" evidence="7">
    <location>
        <begin position="49"/>
        <end position="262"/>
    </location>
</feature>
<organism evidence="8 9">
    <name type="scientific">Adlercreutzia faecimuris</name>
    <dbReference type="NCBI Taxonomy" id="2897341"/>
    <lineage>
        <taxon>Bacteria</taxon>
        <taxon>Bacillati</taxon>
        <taxon>Actinomycetota</taxon>
        <taxon>Coriobacteriia</taxon>
        <taxon>Eggerthellales</taxon>
        <taxon>Eggerthellaceae</taxon>
        <taxon>Adlercreutzia</taxon>
    </lineage>
</organism>
<keyword evidence="9" id="KW-1185">Reference proteome</keyword>
<evidence type="ECO:0000256" key="5">
    <source>
        <dbReference type="SAM" id="MobiDB-lite"/>
    </source>
</evidence>
<dbReference type="Pfam" id="PF00497">
    <property type="entry name" value="SBP_bac_3"/>
    <property type="match status" value="1"/>
</dbReference>
<evidence type="ECO:0000313" key="9">
    <source>
        <dbReference type="Proteomes" id="UP001430755"/>
    </source>
</evidence>
<accession>A0ABS9WGB6</accession>
<feature type="chain" id="PRO_5046269777" evidence="6">
    <location>
        <begin position="20"/>
        <end position="306"/>
    </location>
</feature>
<keyword evidence="3 6" id="KW-0732">Signal</keyword>
<evidence type="ECO:0000259" key="7">
    <source>
        <dbReference type="SMART" id="SM00062"/>
    </source>
</evidence>
<comment type="caution">
    <text evidence="8">The sequence shown here is derived from an EMBL/GenBank/DDBJ whole genome shotgun (WGS) entry which is preliminary data.</text>
</comment>
<feature type="compositionally biased region" description="Acidic residues" evidence="5">
    <location>
        <begin position="279"/>
        <end position="289"/>
    </location>
</feature>
<dbReference type="EMBL" id="JAJMLW010000002">
    <property type="protein sequence ID" value="MCI2241820.1"/>
    <property type="molecule type" value="Genomic_DNA"/>
</dbReference>
<evidence type="ECO:0000256" key="1">
    <source>
        <dbReference type="ARBA" id="ARBA00004196"/>
    </source>
</evidence>
<dbReference type="SUPFAM" id="SSF53850">
    <property type="entry name" value="Periplasmic binding protein-like II"/>
    <property type="match status" value="1"/>
</dbReference>
<evidence type="ECO:0000256" key="3">
    <source>
        <dbReference type="ARBA" id="ARBA00022729"/>
    </source>
</evidence>
<comment type="subcellular location">
    <subcellularLocation>
        <location evidence="1">Cell envelope</location>
    </subcellularLocation>
</comment>
<dbReference type="Gene3D" id="3.40.190.10">
    <property type="entry name" value="Periplasmic binding protein-like II"/>
    <property type="match status" value="2"/>
</dbReference>
<evidence type="ECO:0000313" key="8">
    <source>
        <dbReference type="EMBL" id="MCI2241820.1"/>
    </source>
</evidence>
<feature type="region of interest" description="Disordered" evidence="5">
    <location>
        <begin position="270"/>
        <end position="306"/>
    </location>
</feature>
<dbReference type="Proteomes" id="UP001430755">
    <property type="component" value="Unassembled WGS sequence"/>
</dbReference>
<evidence type="ECO:0000256" key="2">
    <source>
        <dbReference type="ARBA" id="ARBA00010333"/>
    </source>
</evidence>
<evidence type="ECO:0000256" key="6">
    <source>
        <dbReference type="SAM" id="SignalP"/>
    </source>
</evidence>
<dbReference type="SMART" id="SM00062">
    <property type="entry name" value="PBPb"/>
    <property type="match status" value="1"/>
</dbReference>
<dbReference type="InterPro" id="IPR018313">
    <property type="entry name" value="SBP_3_CS"/>
</dbReference>
<dbReference type="PROSITE" id="PS01039">
    <property type="entry name" value="SBP_BACTERIAL_3"/>
    <property type="match status" value="1"/>
</dbReference>
<evidence type="ECO:0000256" key="4">
    <source>
        <dbReference type="RuleBase" id="RU003744"/>
    </source>
</evidence>
<proteinExistence type="inferred from homology"/>
<comment type="similarity">
    <text evidence="2 4">Belongs to the bacterial solute-binding protein 3 family.</text>
</comment>
<reference evidence="8" key="1">
    <citation type="submission" date="2021-11" db="EMBL/GenBank/DDBJ databases">
        <title>A Novel Adlercreutzia Species, isolated from a Allomyrina dichotoma larva feces.</title>
        <authorList>
            <person name="Suh M.K."/>
        </authorList>
    </citation>
    <scope>NUCLEOTIDE SEQUENCE</scope>
    <source>
        <strain evidence="8">JBNU-10</strain>
    </source>
</reference>
<dbReference type="PANTHER" id="PTHR35936">
    <property type="entry name" value="MEMBRANE-BOUND LYTIC MUREIN TRANSGLYCOSYLASE F"/>
    <property type="match status" value="1"/>
</dbReference>
<dbReference type="PANTHER" id="PTHR35936:SF17">
    <property type="entry name" value="ARGININE-BINDING EXTRACELLULAR PROTEIN ARTP"/>
    <property type="match status" value="1"/>
</dbReference>
<gene>
    <name evidence="8" type="ORF">LPT13_05565</name>
</gene>
<dbReference type="InterPro" id="IPR001638">
    <property type="entry name" value="Solute-binding_3/MltF_N"/>
</dbReference>
<dbReference type="RefSeq" id="WP_242164436.1">
    <property type="nucleotide sequence ID" value="NZ_JAJMLW010000002.1"/>
</dbReference>
<dbReference type="PROSITE" id="PS51257">
    <property type="entry name" value="PROKAR_LIPOPROTEIN"/>
    <property type="match status" value="1"/>
</dbReference>
<feature type="signal peptide" evidence="6">
    <location>
        <begin position="1"/>
        <end position="19"/>
    </location>
</feature>
<sequence length="306" mass="30499">MGKRTRALVALATAMTCLALVLGGCASSSYQPALKDPTVAPPTIGQAGTLRVGVDTTNPPLAGMGSDKIIGIDVDIAAALADQMGLKLSIVDVGSDPEGALAEGKVDVVMGIDQSEGGDFWMSDAYLPTGVAAFATSPDAPVPAASASPKFAAQISSKSAWAVTNEFGESALTSTTNLTDAFADLSSGTDDYVAADAIIGSYAAHGQGVDVSIVAMLLTPSGYCIGVSKDNADLQASVAQGVSDLTNGGVIDVIERKWLGTALDLSAVPQTAGASAATQEEDDGDDDGDLPSTVGGNAVGASPSRS</sequence>